<sequence length="661" mass="71207">MSDMHMAPFLRQQAIAVNRVVRPEDSVSNVSFSSWTRVADHVEIDDLELPPPDLELPHVVDLDNKVKVGQPDPGQNRSTPTVAQAQPATPRQGQDPVPNSAPASSSGTMADQQTAAPAVAPQPPVSKAAPATQAAQNLLAGTNPQYGSRKLQKQAARAARKGARGLRFGQLGGLHIALSNVLPPYLSQVGSGGGERSVLVVDTRDQRISSPFQGWLLDEILINAQAGVNVLSDARQVRSPSTTYHMNLFYMRTLEGKKLIIVGSMTSYGSVPCGRWDSQTGEVLAHQAFQPFRWPIMRDDSATWVDLKVKIEGALLLHLELRGYRSDQDMTVQLNYINDAIVMALEEVLFIPSCTVVIFQGWRVCAVSFEVGGQLYACGEGGAVLALDFPLCHFEIRLTAVSSADSLGLDADRLEFRFTSAQDRLNVACGTLAVPATWLVVSRVSGPTLVKNARWCRDHYARVEGPDQVMQLSQIAGIHAHWTAGVTADSIEDTGPRIGAVDVSSHADNLHLTCESPLFKAEKKIVAREAIALQYHDPATERAAMILPPAAGTPGVAVAQSKWEPVRDLAGPRDSSAVIVGSSMKGGMSLTSPGQAASSMDPNAQLLFAPRRSLEQRRGEQLADAAVTPQFFVEQTRAVMSALPSQSAPRVQRCDDHSSHG</sequence>
<feature type="region of interest" description="Disordered" evidence="1">
    <location>
        <begin position="642"/>
        <end position="661"/>
    </location>
</feature>
<dbReference type="Proteomes" id="UP001642464">
    <property type="component" value="Unassembled WGS sequence"/>
</dbReference>
<proteinExistence type="predicted"/>
<gene>
    <name evidence="2" type="ORF">SCF082_LOCUS47224</name>
</gene>
<feature type="compositionally biased region" description="Basic and acidic residues" evidence="1">
    <location>
        <begin position="652"/>
        <end position="661"/>
    </location>
</feature>
<feature type="compositionally biased region" description="Polar residues" evidence="1">
    <location>
        <begin position="73"/>
        <end position="92"/>
    </location>
</feature>
<feature type="region of interest" description="Disordered" evidence="1">
    <location>
        <begin position="65"/>
        <end position="132"/>
    </location>
</feature>
<protein>
    <submittedName>
        <fullName evidence="2">Uncharacterized protein</fullName>
    </submittedName>
</protein>
<reference evidence="2 3" key="1">
    <citation type="submission" date="2024-02" db="EMBL/GenBank/DDBJ databases">
        <authorList>
            <person name="Chen Y."/>
            <person name="Shah S."/>
            <person name="Dougan E. K."/>
            <person name="Thang M."/>
            <person name="Chan C."/>
        </authorList>
    </citation>
    <scope>NUCLEOTIDE SEQUENCE [LARGE SCALE GENOMIC DNA]</scope>
</reference>
<evidence type="ECO:0000313" key="2">
    <source>
        <dbReference type="EMBL" id="CAK9100966.1"/>
    </source>
</evidence>
<feature type="compositionally biased region" description="Low complexity" evidence="1">
    <location>
        <begin position="110"/>
        <end position="131"/>
    </location>
</feature>
<keyword evidence="3" id="KW-1185">Reference proteome</keyword>
<evidence type="ECO:0000256" key="1">
    <source>
        <dbReference type="SAM" id="MobiDB-lite"/>
    </source>
</evidence>
<name>A0ABP0RK20_9DINO</name>
<comment type="caution">
    <text evidence="2">The sequence shown here is derived from an EMBL/GenBank/DDBJ whole genome shotgun (WGS) entry which is preliminary data.</text>
</comment>
<dbReference type="EMBL" id="CAXAMM010041731">
    <property type="protein sequence ID" value="CAK9100966.1"/>
    <property type="molecule type" value="Genomic_DNA"/>
</dbReference>
<evidence type="ECO:0000313" key="3">
    <source>
        <dbReference type="Proteomes" id="UP001642464"/>
    </source>
</evidence>
<accession>A0ABP0RK20</accession>
<organism evidence="2 3">
    <name type="scientific">Durusdinium trenchii</name>
    <dbReference type="NCBI Taxonomy" id="1381693"/>
    <lineage>
        <taxon>Eukaryota</taxon>
        <taxon>Sar</taxon>
        <taxon>Alveolata</taxon>
        <taxon>Dinophyceae</taxon>
        <taxon>Suessiales</taxon>
        <taxon>Symbiodiniaceae</taxon>
        <taxon>Durusdinium</taxon>
    </lineage>
</organism>